<dbReference type="PANTHER" id="PTHR33387">
    <property type="entry name" value="RMLC-LIKE JELLY ROLL FOLD PROTEIN"/>
    <property type="match status" value="1"/>
</dbReference>
<evidence type="ECO:0000313" key="3">
    <source>
        <dbReference type="Proteomes" id="UP000245629"/>
    </source>
</evidence>
<dbReference type="PANTHER" id="PTHR33387:SF3">
    <property type="entry name" value="DUF985 DOMAIN-CONTAINING PROTEIN"/>
    <property type="match status" value="1"/>
</dbReference>
<evidence type="ECO:0000259" key="1">
    <source>
        <dbReference type="Pfam" id="PF06172"/>
    </source>
</evidence>
<dbReference type="Pfam" id="PF06172">
    <property type="entry name" value="Cupin_5"/>
    <property type="match status" value="1"/>
</dbReference>
<dbReference type="KEGG" id="azz:DEW08_22890"/>
<dbReference type="InterPro" id="IPR011051">
    <property type="entry name" value="RmlC_Cupin_sf"/>
</dbReference>
<geneLocation type="plasmid" evidence="2 3">
    <name>unnamed1</name>
</geneLocation>
<evidence type="ECO:0000313" key="2">
    <source>
        <dbReference type="EMBL" id="AWK89273.1"/>
    </source>
</evidence>
<dbReference type="InterPro" id="IPR009327">
    <property type="entry name" value="Cupin_DUF985"/>
</dbReference>
<keyword evidence="2" id="KW-0614">Plasmid</keyword>
<dbReference type="RefSeq" id="WP_109332357.1">
    <property type="nucleotide sequence ID" value="NZ_CP029356.1"/>
</dbReference>
<proteinExistence type="predicted"/>
<sequence length="142" mass="15424">MADLTPERIIDLLGMQPHPEGGHYVETYRDSPPGGGRGVKTGIYFLLRAGERSHWHRVDAVEMWHWHAGGPLELAVSTDGRTVTRSILGMDLAAGQRPQGVVPADAWQAARPLGDWVLVGCTVSPAFEFAGFELAPEGWEPG</sequence>
<feature type="domain" description="DUF985" evidence="1">
    <location>
        <begin position="8"/>
        <end position="135"/>
    </location>
</feature>
<dbReference type="InterPro" id="IPR014710">
    <property type="entry name" value="RmlC-like_jellyroll"/>
</dbReference>
<gene>
    <name evidence="2" type="ORF">DEW08_22890</name>
</gene>
<dbReference type="Proteomes" id="UP000245629">
    <property type="component" value="Plasmid unnamed1"/>
</dbReference>
<dbReference type="Gene3D" id="2.60.120.10">
    <property type="entry name" value="Jelly Rolls"/>
    <property type="match status" value="1"/>
</dbReference>
<organism evidence="2 3">
    <name type="scientific">Azospirillum thermophilum</name>
    <dbReference type="NCBI Taxonomy" id="2202148"/>
    <lineage>
        <taxon>Bacteria</taxon>
        <taxon>Pseudomonadati</taxon>
        <taxon>Pseudomonadota</taxon>
        <taxon>Alphaproteobacteria</taxon>
        <taxon>Rhodospirillales</taxon>
        <taxon>Azospirillaceae</taxon>
        <taxon>Azospirillum</taxon>
    </lineage>
</organism>
<dbReference type="SUPFAM" id="SSF51182">
    <property type="entry name" value="RmlC-like cupins"/>
    <property type="match status" value="1"/>
</dbReference>
<dbReference type="EMBL" id="CP029356">
    <property type="protein sequence ID" value="AWK89273.1"/>
    <property type="molecule type" value="Genomic_DNA"/>
</dbReference>
<accession>A0A2S2CXN1</accession>
<name>A0A2S2CXN1_9PROT</name>
<keyword evidence="3" id="KW-1185">Reference proteome</keyword>
<dbReference type="OrthoDB" id="9798288at2"/>
<reference evidence="3" key="1">
    <citation type="submission" date="2018-05" db="EMBL/GenBank/DDBJ databases">
        <title>Azospirillum thermophila sp. nov., a novel isolated from hot spring.</title>
        <authorList>
            <person name="Zhao Z."/>
        </authorList>
    </citation>
    <scope>NUCLEOTIDE SEQUENCE [LARGE SCALE GENOMIC DNA]</scope>
    <source>
        <strain evidence="3">CFH 70021</strain>
        <plasmid evidence="3">unnamed1</plasmid>
    </source>
</reference>
<dbReference type="AlphaFoldDB" id="A0A2S2CXN1"/>
<dbReference type="CDD" id="cd06121">
    <property type="entry name" value="cupin_YML079wp"/>
    <property type="match status" value="1"/>
</dbReference>
<protein>
    <submittedName>
        <fullName evidence="2">Cupin</fullName>
    </submittedName>
</protein>
<dbReference type="InterPro" id="IPR039935">
    <property type="entry name" value="YML079W-like"/>
</dbReference>